<dbReference type="Proteomes" id="UP001157974">
    <property type="component" value="Unassembled WGS sequence"/>
</dbReference>
<gene>
    <name evidence="7" type="ORF">NDN08_007526</name>
</gene>
<proteinExistence type="inferred from homology"/>
<dbReference type="InterPro" id="IPR019547">
    <property type="entry name" value="Lipid_desat"/>
</dbReference>
<evidence type="ECO:0000313" key="7">
    <source>
        <dbReference type="EMBL" id="KAJ8907414.1"/>
    </source>
</evidence>
<comment type="subcellular location">
    <subcellularLocation>
        <location evidence="1">Membrane</location>
        <topology evidence="1">Multi-pass membrane protein</topology>
    </subcellularLocation>
</comment>
<evidence type="ECO:0000256" key="3">
    <source>
        <dbReference type="ARBA" id="ARBA00022692"/>
    </source>
</evidence>
<keyword evidence="4" id="KW-1133">Transmembrane helix</keyword>
<organism evidence="7 8">
    <name type="scientific">Rhodosorus marinus</name>
    <dbReference type="NCBI Taxonomy" id="101924"/>
    <lineage>
        <taxon>Eukaryota</taxon>
        <taxon>Rhodophyta</taxon>
        <taxon>Stylonematophyceae</taxon>
        <taxon>Stylonematales</taxon>
        <taxon>Stylonemataceae</taxon>
        <taxon>Rhodosorus</taxon>
    </lineage>
</organism>
<keyword evidence="3" id="KW-0812">Transmembrane</keyword>
<keyword evidence="8" id="KW-1185">Reference proteome</keyword>
<dbReference type="GO" id="GO:0016020">
    <property type="term" value="C:membrane"/>
    <property type="evidence" value="ECO:0007669"/>
    <property type="project" value="UniProtKB-SubCell"/>
</dbReference>
<dbReference type="Pfam" id="PF10520">
    <property type="entry name" value="Lipid_desat"/>
    <property type="match status" value="1"/>
</dbReference>
<reference evidence="7 8" key="1">
    <citation type="journal article" date="2023" name="Nat. Commun.">
        <title>Origin of minicircular mitochondrial genomes in red algae.</title>
        <authorList>
            <person name="Lee Y."/>
            <person name="Cho C.H."/>
            <person name="Lee Y.M."/>
            <person name="Park S.I."/>
            <person name="Yang J.H."/>
            <person name="West J.A."/>
            <person name="Bhattacharya D."/>
            <person name="Yoon H.S."/>
        </authorList>
    </citation>
    <scope>NUCLEOTIDE SEQUENCE [LARGE SCALE GENOMIC DNA]</scope>
    <source>
        <strain evidence="7 8">CCMP1338</strain>
        <tissue evidence="7">Whole cell</tissue>
    </source>
</reference>
<dbReference type="EMBL" id="JAMWBK010000002">
    <property type="protein sequence ID" value="KAJ8907414.1"/>
    <property type="molecule type" value="Genomic_DNA"/>
</dbReference>
<evidence type="ECO:0000256" key="5">
    <source>
        <dbReference type="ARBA" id="ARBA00023136"/>
    </source>
</evidence>
<dbReference type="AlphaFoldDB" id="A0AAV8UXT2"/>
<sequence>MAFVGVSAWSTVTGVRGTKCVEKRRRCTVSVVETPRVGSVRTEPLKEKNRGREPVLHTEGDKLQDEPWMIGSVLGAGMLAAAEAISLSTQVGSGFGLATALLGVAAGYLFADAGSGIYHWALDNYGTKDTPVFGYQIEAFQGHHASPWTITNRGLFNNISRPAIVGIPMFALMLAFQMPVAVEAFLCTTVTLSVLAQEFHKWSHMQRPSAPVKFLMAAGLLISTKVHGQHHRNPFEGNYCIVNGVCNDFLDRTKFFRKLEGLVYALTGNTPICWDLDPSLKVEALGESST</sequence>
<evidence type="ECO:0000256" key="2">
    <source>
        <dbReference type="ARBA" id="ARBA00007620"/>
    </source>
</evidence>
<accession>A0AAV8UXT2</accession>
<comment type="similarity">
    <text evidence="2">Belongs to the fatty acid desaturase CarF family.</text>
</comment>
<dbReference type="PANTHER" id="PTHR48231:SF1">
    <property type="entry name" value="OS08G0187900 PROTEIN"/>
    <property type="match status" value="1"/>
</dbReference>
<evidence type="ECO:0000256" key="4">
    <source>
        <dbReference type="ARBA" id="ARBA00022989"/>
    </source>
</evidence>
<feature type="domain" description="Lipid desaturase" evidence="6">
    <location>
        <begin position="108"/>
        <end position="274"/>
    </location>
</feature>
<dbReference type="PANTHER" id="PTHR48231">
    <property type="entry name" value="TMEM189_B_DMAIN DOMAIN-CONTAINING PROTEIN"/>
    <property type="match status" value="1"/>
</dbReference>
<name>A0AAV8UXT2_9RHOD</name>
<comment type="caution">
    <text evidence="7">The sequence shown here is derived from an EMBL/GenBank/DDBJ whole genome shotgun (WGS) entry which is preliminary data.</text>
</comment>
<evidence type="ECO:0000313" key="8">
    <source>
        <dbReference type="Proteomes" id="UP001157974"/>
    </source>
</evidence>
<evidence type="ECO:0000256" key="1">
    <source>
        <dbReference type="ARBA" id="ARBA00004141"/>
    </source>
</evidence>
<keyword evidence="5" id="KW-0472">Membrane</keyword>
<evidence type="ECO:0000259" key="6">
    <source>
        <dbReference type="Pfam" id="PF10520"/>
    </source>
</evidence>
<protein>
    <recommendedName>
        <fullName evidence="6">Lipid desaturase domain-containing protein</fullName>
    </recommendedName>
</protein>